<feature type="compositionally biased region" description="Polar residues" evidence="1">
    <location>
        <begin position="85"/>
        <end position="97"/>
    </location>
</feature>
<evidence type="ECO:0000256" key="1">
    <source>
        <dbReference type="SAM" id="MobiDB-lite"/>
    </source>
</evidence>
<feature type="region of interest" description="Disordered" evidence="1">
    <location>
        <begin position="290"/>
        <end position="309"/>
    </location>
</feature>
<accession>A0A9W8Z0N2</accession>
<sequence length="344" mass="37103">MSLARAFTTRRAKVFGGEGDGKPTRSGTVRSKISAPMGLVSTTNMLSYNAPDIRKGPKISAPVELTFTTNALSYDAPDIHREPKTATSNSSMSLQSDGDSDHIHTAASSPPTSPDTAFPRGVDEDLNKSSTSTPEPNHLSCYFTLPGEPSNVGAPAVPSLPKRAPSHANRQHVPLSPKSSMSERLNRKISISERLGRQPSVSRLSEHSNRSVSTKTSGQFSRVSSASTSTTASSHSIGAQHLPKTSSQAPPPVPVVMPLPQQKEFAETMEPFGQELAQVTELAEEYANSAAEKTRRIDTQEERELADRGLQKFSPEEYIADISNLLSSFFGEARHAKIPAPQWI</sequence>
<feature type="compositionally biased region" description="Basic and acidic residues" evidence="1">
    <location>
        <begin position="292"/>
        <end position="309"/>
    </location>
</feature>
<proteinExistence type="predicted"/>
<dbReference type="AlphaFoldDB" id="A0A9W8Z0N2"/>
<protein>
    <submittedName>
        <fullName evidence="2">Uncharacterized protein</fullName>
    </submittedName>
</protein>
<feature type="compositionally biased region" description="Basic and acidic residues" evidence="1">
    <location>
        <begin position="184"/>
        <end position="196"/>
    </location>
</feature>
<keyword evidence="3" id="KW-1185">Reference proteome</keyword>
<dbReference type="OrthoDB" id="5419666at2759"/>
<dbReference type="EMBL" id="JAPEVB010000002">
    <property type="protein sequence ID" value="KAJ4394175.1"/>
    <property type="molecule type" value="Genomic_DNA"/>
</dbReference>
<gene>
    <name evidence="2" type="ORF">N0V93_003392</name>
</gene>
<evidence type="ECO:0000313" key="2">
    <source>
        <dbReference type="EMBL" id="KAJ4394175.1"/>
    </source>
</evidence>
<organism evidence="2 3">
    <name type="scientific">Gnomoniopsis smithogilvyi</name>
    <dbReference type="NCBI Taxonomy" id="1191159"/>
    <lineage>
        <taxon>Eukaryota</taxon>
        <taxon>Fungi</taxon>
        <taxon>Dikarya</taxon>
        <taxon>Ascomycota</taxon>
        <taxon>Pezizomycotina</taxon>
        <taxon>Sordariomycetes</taxon>
        <taxon>Sordariomycetidae</taxon>
        <taxon>Diaporthales</taxon>
        <taxon>Gnomoniaceae</taxon>
        <taxon>Gnomoniopsis</taxon>
    </lineage>
</organism>
<evidence type="ECO:0000313" key="3">
    <source>
        <dbReference type="Proteomes" id="UP001140453"/>
    </source>
</evidence>
<feature type="compositionally biased region" description="Low complexity" evidence="1">
    <location>
        <begin position="224"/>
        <end position="236"/>
    </location>
</feature>
<feature type="compositionally biased region" description="Polar residues" evidence="1">
    <location>
        <begin position="210"/>
        <end position="223"/>
    </location>
</feature>
<reference evidence="2" key="1">
    <citation type="submission" date="2022-10" db="EMBL/GenBank/DDBJ databases">
        <title>Tapping the CABI collections for fungal endophytes: first genome assemblies for Collariella, Neodidymelliopsis, Ascochyta clinopodiicola, Didymella pomorum, Didymosphaeria variabile, Neocosmospora piperis and Neocucurbitaria cava.</title>
        <authorList>
            <person name="Hill R."/>
        </authorList>
    </citation>
    <scope>NUCLEOTIDE SEQUENCE</scope>
    <source>
        <strain evidence="2">IMI 355082</strain>
    </source>
</reference>
<dbReference type="Proteomes" id="UP001140453">
    <property type="component" value="Unassembled WGS sequence"/>
</dbReference>
<comment type="caution">
    <text evidence="2">The sequence shown here is derived from an EMBL/GenBank/DDBJ whole genome shotgun (WGS) entry which is preliminary data.</text>
</comment>
<feature type="region of interest" description="Disordered" evidence="1">
    <location>
        <begin position="76"/>
        <end position="253"/>
    </location>
</feature>
<name>A0A9W8Z0N2_9PEZI</name>